<evidence type="ECO:0008006" key="6">
    <source>
        <dbReference type="Google" id="ProtNLM"/>
    </source>
</evidence>
<feature type="chain" id="PRO_5005201695" description="Transmembrane protein" evidence="3">
    <location>
        <begin position="33"/>
        <end position="508"/>
    </location>
</feature>
<feature type="compositionally biased region" description="Basic residues" evidence="1">
    <location>
        <begin position="248"/>
        <end position="263"/>
    </location>
</feature>
<evidence type="ECO:0000313" key="4">
    <source>
        <dbReference type="EMBL" id="KLO06841.1"/>
    </source>
</evidence>
<organism evidence="4 5">
    <name type="scientific">Schizopora paradoxa</name>
    <dbReference type="NCBI Taxonomy" id="27342"/>
    <lineage>
        <taxon>Eukaryota</taxon>
        <taxon>Fungi</taxon>
        <taxon>Dikarya</taxon>
        <taxon>Basidiomycota</taxon>
        <taxon>Agaricomycotina</taxon>
        <taxon>Agaricomycetes</taxon>
        <taxon>Hymenochaetales</taxon>
        <taxon>Schizoporaceae</taxon>
        <taxon>Schizopora</taxon>
    </lineage>
</organism>
<keyword evidence="5" id="KW-1185">Reference proteome</keyword>
<evidence type="ECO:0000256" key="2">
    <source>
        <dbReference type="SAM" id="Phobius"/>
    </source>
</evidence>
<feature type="region of interest" description="Disordered" evidence="1">
    <location>
        <begin position="343"/>
        <end position="508"/>
    </location>
</feature>
<protein>
    <recommendedName>
        <fullName evidence="6">Transmembrane protein</fullName>
    </recommendedName>
</protein>
<sequence length="508" mass="54563">MSRMTPRFSSFCRWPSRFSVICLAFSAIQALAQSPMNVPADGIQIHYVPALPDGHKHNNTDPSLGWILAKVGGTQVALTSSVSANATFTFFGDSIQVFASAIPTGDSFASTVFSLDNNQTIVAQPTPDGLLYSATSLNAALPHTITFRKSQLSSDDSVIVISAISVVGFSNVASSSASMDPLPTMTTQSTAAGISGSSSGLPSDIIAAIAVSVVLVLLMLGALFLFLRRRRRRLPHQVNPLIIDPPKRPRRPPLSHIRTRLPHYRAPPSINPPSSPGTTAAHHPRALEGIQEQDMENAVPDVYSTLPPLSILRPSTPPPPPSPAPTKRRSLFVANPSLISSFSFSSGKSRSRVVPVEKGDYREEKQKPVIDIDPPPLPAAVQPSRSLRRFFTTNPGPSAYATSSTSSASSRKSKRNRSRSNSNTSSVPQIEDTAPPAPLLITQPQSPGLSIVEEEVTQMKQTRTSRPVFYTANPSESTEANLGERSEGRHTYEVKGPRPNKGKKKASS</sequence>
<dbReference type="STRING" id="27342.A0A0H2RPT3"/>
<dbReference type="Gene3D" id="2.60.120.260">
    <property type="entry name" value="Galactose-binding domain-like"/>
    <property type="match status" value="1"/>
</dbReference>
<feature type="compositionally biased region" description="Pro residues" evidence="1">
    <location>
        <begin position="315"/>
        <end position="324"/>
    </location>
</feature>
<keyword evidence="3" id="KW-0732">Signal</keyword>
<evidence type="ECO:0000313" key="5">
    <source>
        <dbReference type="Proteomes" id="UP000053477"/>
    </source>
</evidence>
<feature type="transmembrane region" description="Helical" evidence="2">
    <location>
        <begin position="205"/>
        <end position="227"/>
    </location>
</feature>
<proteinExistence type="predicted"/>
<dbReference type="InParanoid" id="A0A0H2RPT3"/>
<dbReference type="EMBL" id="KQ086178">
    <property type="protein sequence ID" value="KLO06841.1"/>
    <property type="molecule type" value="Genomic_DNA"/>
</dbReference>
<dbReference type="Proteomes" id="UP000053477">
    <property type="component" value="Unassembled WGS sequence"/>
</dbReference>
<dbReference type="AlphaFoldDB" id="A0A0H2RPT3"/>
<feature type="compositionally biased region" description="Low complexity" evidence="1">
    <location>
        <begin position="398"/>
        <end position="410"/>
    </location>
</feature>
<gene>
    <name evidence="4" type="ORF">SCHPADRAFT_932835</name>
</gene>
<feature type="compositionally biased region" description="Basic residues" evidence="1">
    <location>
        <begin position="498"/>
        <end position="508"/>
    </location>
</feature>
<feature type="region of interest" description="Disordered" evidence="1">
    <location>
        <begin position="244"/>
        <end position="282"/>
    </location>
</feature>
<accession>A0A0H2RPT3</accession>
<keyword evidence="2" id="KW-1133">Transmembrane helix</keyword>
<evidence type="ECO:0000256" key="3">
    <source>
        <dbReference type="SAM" id="SignalP"/>
    </source>
</evidence>
<feature type="signal peptide" evidence="3">
    <location>
        <begin position="1"/>
        <end position="32"/>
    </location>
</feature>
<evidence type="ECO:0000256" key="1">
    <source>
        <dbReference type="SAM" id="MobiDB-lite"/>
    </source>
</evidence>
<feature type="compositionally biased region" description="Basic and acidic residues" evidence="1">
    <location>
        <begin position="482"/>
        <end position="496"/>
    </location>
</feature>
<name>A0A0H2RPT3_9AGAM</name>
<keyword evidence="2" id="KW-0472">Membrane</keyword>
<feature type="region of interest" description="Disordered" evidence="1">
    <location>
        <begin position="306"/>
        <end position="328"/>
    </location>
</feature>
<reference evidence="4 5" key="1">
    <citation type="submission" date="2015-04" db="EMBL/GenBank/DDBJ databases">
        <title>Complete genome sequence of Schizopora paradoxa KUC8140, a cosmopolitan wood degrader in East Asia.</title>
        <authorList>
            <consortium name="DOE Joint Genome Institute"/>
            <person name="Min B."/>
            <person name="Park H."/>
            <person name="Jang Y."/>
            <person name="Kim J.-J."/>
            <person name="Kim K.H."/>
            <person name="Pangilinan J."/>
            <person name="Lipzen A."/>
            <person name="Riley R."/>
            <person name="Grigoriev I.V."/>
            <person name="Spatafora J.W."/>
            <person name="Choi I.-G."/>
        </authorList>
    </citation>
    <scope>NUCLEOTIDE SEQUENCE [LARGE SCALE GENOMIC DNA]</scope>
    <source>
        <strain evidence="4 5">KUC8140</strain>
    </source>
</reference>
<keyword evidence="2" id="KW-0812">Transmembrane</keyword>
<feature type="compositionally biased region" description="Basic and acidic residues" evidence="1">
    <location>
        <begin position="355"/>
        <end position="370"/>
    </location>
</feature>